<dbReference type="EMBL" id="CP121106">
    <property type="protein sequence ID" value="WFL78951.1"/>
    <property type="molecule type" value="Genomic_DNA"/>
</dbReference>
<reference evidence="4 5" key="1">
    <citation type="submission" date="2023-03" db="EMBL/GenBank/DDBJ databases">
        <title>Altererythrobacter sp. CAU 1644 isolated from sand.</title>
        <authorList>
            <person name="Kim W."/>
        </authorList>
    </citation>
    <scope>NUCLEOTIDE SEQUENCE [LARGE SCALE GENOMIC DNA]</scope>
    <source>
        <strain evidence="4 5">CAU 1644</strain>
    </source>
</reference>
<feature type="region of interest" description="Disordered" evidence="2">
    <location>
        <begin position="1"/>
        <end position="22"/>
    </location>
</feature>
<dbReference type="InterPro" id="IPR050807">
    <property type="entry name" value="TransReg_Diox_bact_type"/>
</dbReference>
<dbReference type="PANTHER" id="PTHR46797:SF1">
    <property type="entry name" value="METHYLPHOSPHONATE SYNTHASE"/>
    <property type="match status" value="1"/>
</dbReference>
<dbReference type="InterPro" id="IPR001387">
    <property type="entry name" value="Cro/C1-type_HTH"/>
</dbReference>
<dbReference type="InterPro" id="IPR009875">
    <property type="entry name" value="PilZ_domain"/>
</dbReference>
<protein>
    <submittedName>
        <fullName evidence="4">Helix-turn-helix domain-containing protein</fullName>
    </submittedName>
</protein>
<dbReference type="CDD" id="cd00093">
    <property type="entry name" value="HTH_XRE"/>
    <property type="match status" value="1"/>
</dbReference>
<evidence type="ECO:0000313" key="4">
    <source>
        <dbReference type="EMBL" id="WFL78951.1"/>
    </source>
</evidence>
<evidence type="ECO:0000313" key="5">
    <source>
        <dbReference type="Proteomes" id="UP001215827"/>
    </source>
</evidence>
<organism evidence="4 5">
    <name type="scientific">Altererythrobacter arenosus</name>
    <dbReference type="NCBI Taxonomy" id="3032592"/>
    <lineage>
        <taxon>Bacteria</taxon>
        <taxon>Pseudomonadati</taxon>
        <taxon>Pseudomonadota</taxon>
        <taxon>Alphaproteobacteria</taxon>
        <taxon>Sphingomonadales</taxon>
        <taxon>Erythrobacteraceae</taxon>
        <taxon>Altererythrobacter</taxon>
    </lineage>
</organism>
<keyword evidence="1" id="KW-0238">DNA-binding</keyword>
<dbReference type="PROSITE" id="PS50943">
    <property type="entry name" value="HTH_CROC1"/>
    <property type="match status" value="1"/>
</dbReference>
<dbReference type="Proteomes" id="UP001215827">
    <property type="component" value="Chromosome"/>
</dbReference>
<evidence type="ECO:0000256" key="2">
    <source>
        <dbReference type="SAM" id="MobiDB-lite"/>
    </source>
</evidence>
<sequence>MALKAHLDTTFSTTDDNRGSDRRSLLLATSGSLPSGKDANVTVHNISQSGMLLETSLPLAEGSSILVDLPEAGEVEAKVVWGSGILFGCRFEGELNPAALSAAQLRASAPLPPGVGQSAVGRRLTGEVFGKRIEQMRKRRGLTLAEVAEVLGVSKPTVWAWEKGKARPVAERLPALAQVLGIDEAELVSFREPPGISELLDTSRERIAESYGTTPDKVRIMIEL</sequence>
<gene>
    <name evidence="4" type="ORF">P7228_07770</name>
</gene>
<dbReference type="SMART" id="SM00530">
    <property type="entry name" value="HTH_XRE"/>
    <property type="match status" value="1"/>
</dbReference>
<evidence type="ECO:0000256" key="1">
    <source>
        <dbReference type="ARBA" id="ARBA00023125"/>
    </source>
</evidence>
<dbReference type="RefSeq" id="WP_278017640.1">
    <property type="nucleotide sequence ID" value="NZ_CP121106.1"/>
</dbReference>
<accession>A0ABY8G021</accession>
<keyword evidence="5" id="KW-1185">Reference proteome</keyword>
<dbReference type="Pfam" id="PF13560">
    <property type="entry name" value="HTH_31"/>
    <property type="match status" value="1"/>
</dbReference>
<dbReference type="SUPFAM" id="SSF141371">
    <property type="entry name" value="PilZ domain-like"/>
    <property type="match status" value="1"/>
</dbReference>
<feature type="domain" description="HTH cro/C1-type" evidence="3">
    <location>
        <begin position="133"/>
        <end position="187"/>
    </location>
</feature>
<dbReference type="Gene3D" id="1.10.260.40">
    <property type="entry name" value="lambda repressor-like DNA-binding domains"/>
    <property type="match status" value="1"/>
</dbReference>
<name>A0ABY8G021_9SPHN</name>
<evidence type="ECO:0000259" key="3">
    <source>
        <dbReference type="PROSITE" id="PS50943"/>
    </source>
</evidence>
<dbReference type="InterPro" id="IPR010982">
    <property type="entry name" value="Lambda_DNA-bd_dom_sf"/>
</dbReference>
<dbReference type="SUPFAM" id="SSF47413">
    <property type="entry name" value="lambda repressor-like DNA-binding domains"/>
    <property type="match status" value="1"/>
</dbReference>
<dbReference type="Pfam" id="PF07238">
    <property type="entry name" value="PilZ"/>
    <property type="match status" value="1"/>
</dbReference>
<proteinExistence type="predicted"/>
<dbReference type="PANTHER" id="PTHR46797">
    <property type="entry name" value="HTH-TYPE TRANSCRIPTIONAL REGULATOR"/>
    <property type="match status" value="1"/>
</dbReference>